<dbReference type="InterPro" id="IPR023753">
    <property type="entry name" value="FAD/NAD-binding_dom"/>
</dbReference>
<evidence type="ECO:0000313" key="4">
    <source>
        <dbReference type="EMBL" id="EMA42101.1"/>
    </source>
</evidence>
<dbReference type="Gene3D" id="3.50.50.60">
    <property type="entry name" value="FAD/NAD(P)-binding domain"/>
    <property type="match status" value="2"/>
</dbReference>
<dbReference type="PATRIC" id="fig|1132509.6.peg.215"/>
<keyword evidence="2" id="KW-0560">Oxidoreductase</keyword>
<dbReference type="AlphaFoldDB" id="M0M8P6"/>
<dbReference type="Proteomes" id="UP000011566">
    <property type="component" value="Unassembled WGS sequence"/>
</dbReference>
<feature type="domain" description="FAD/NAD(P)-binding" evidence="3">
    <location>
        <begin position="13"/>
        <end position="221"/>
    </location>
</feature>
<dbReference type="SUPFAM" id="SSF51905">
    <property type="entry name" value="FAD/NAD(P)-binding domain"/>
    <property type="match status" value="1"/>
</dbReference>
<comment type="caution">
    <text evidence="4">The sequence shown here is derived from an EMBL/GenBank/DDBJ whole genome shotgun (WGS) entry which is preliminary data.</text>
</comment>
<organism evidence="4 5">
    <name type="scientific">Halococcus hamelinensis 100A6</name>
    <dbReference type="NCBI Taxonomy" id="1132509"/>
    <lineage>
        <taxon>Archaea</taxon>
        <taxon>Methanobacteriati</taxon>
        <taxon>Methanobacteriota</taxon>
        <taxon>Stenosarchaea group</taxon>
        <taxon>Halobacteria</taxon>
        <taxon>Halobacteriales</taxon>
        <taxon>Halococcaceae</taxon>
        <taxon>Halococcus</taxon>
    </lineage>
</organism>
<evidence type="ECO:0000256" key="2">
    <source>
        <dbReference type="ARBA" id="ARBA00023002"/>
    </source>
</evidence>
<reference evidence="4 5" key="1">
    <citation type="journal article" date="2014" name="PLoS Genet.">
        <title>Phylogenetically driven sequencing of extremely halophilic archaea reveals strategies for static and dynamic osmo-response.</title>
        <authorList>
            <person name="Becker E.A."/>
            <person name="Seitzer P.M."/>
            <person name="Tritt A."/>
            <person name="Larsen D."/>
            <person name="Krusor M."/>
            <person name="Yao A.I."/>
            <person name="Wu D."/>
            <person name="Madern D."/>
            <person name="Eisen J.A."/>
            <person name="Darling A.E."/>
            <person name="Facciotti M.T."/>
        </authorList>
    </citation>
    <scope>NUCLEOTIDE SEQUENCE [LARGE SCALE GENOMIC DNA]</scope>
    <source>
        <strain evidence="4 5">100A6</strain>
    </source>
</reference>
<proteinExistence type="predicted"/>
<name>M0M8P6_9EURY</name>
<accession>M0M8P6</accession>
<dbReference type="GO" id="GO:0016491">
    <property type="term" value="F:oxidoreductase activity"/>
    <property type="evidence" value="ECO:0007669"/>
    <property type="project" value="UniProtKB-KW"/>
</dbReference>
<evidence type="ECO:0000313" key="5">
    <source>
        <dbReference type="Proteomes" id="UP000011566"/>
    </source>
</evidence>
<dbReference type="PANTHER" id="PTHR48105">
    <property type="entry name" value="THIOREDOXIN REDUCTASE 1-RELATED-RELATED"/>
    <property type="match status" value="1"/>
</dbReference>
<dbReference type="PRINTS" id="PR00469">
    <property type="entry name" value="PNDRDTASEII"/>
</dbReference>
<dbReference type="EMBL" id="AOMB01000003">
    <property type="protein sequence ID" value="EMA42101.1"/>
    <property type="molecule type" value="Genomic_DNA"/>
</dbReference>
<evidence type="ECO:0000259" key="3">
    <source>
        <dbReference type="Pfam" id="PF07992"/>
    </source>
</evidence>
<sequence>MASYGGEFRDVRVTNVEKDGSGFTSMLDGDETITSRKIVLATGISDEFPEIDGFEELWGNGVHHCPYCHGYEVRDQPLGVLVNNQHTIEYAKLIYNLSEDLVVFTDGQETLGEATRSAFTERGIEIENEPIRAFNGSSDSLESISLEDGREIARHAFFYPPPMKQHSKLAEQLGLKVTEIGLIEVGQSEHGVGFTSIDGLFVAGDASNASAPSIPSAVADGNVVGATVNLELSQEAFENS</sequence>
<keyword evidence="1" id="KW-0285">Flavoprotein</keyword>
<dbReference type="InterPro" id="IPR050097">
    <property type="entry name" value="Ferredoxin-NADP_redctase_2"/>
</dbReference>
<evidence type="ECO:0000256" key="1">
    <source>
        <dbReference type="ARBA" id="ARBA00022630"/>
    </source>
</evidence>
<dbReference type="eggNOG" id="arCOG01296">
    <property type="taxonomic scope" value="Archaea"/>
</dbReference>
<dbReference type="Pfam" id="PF07992">
    <property type="entry name" value="Pyr_redox_2"/>
    <property type="match status" value="1"/>
</dbReference>
<keyword evidence="5" id="KW-1185">Reference proteome</keyword>
<protein>
    <submittedName>
        <fullName evidence="4">FAD-dependent pyridine nucleotide-disulfide oxidoreductase</fullName>
    </submittedName>
</protein>
<gene>
    <name evidence="4" type="ORF">C447_00885</name>
</gene>
<dbReference type="InterPro" id="IPR036188">
    <property type="entry name" value="FAD/NAD-bd_sf"/>
</dbReference>